<comment type="caution">
    <text evidence="1">The sequence shown here is derived from an EMBL/GenBank/DDBJ whole genome shotgun (WGS) entry which is preliminary data.</text>
</comment>
<dbReference type="AlphaFoldDB" id="A0AA35VTH2"/>
<dbReference type="Proteomes" id="UP001174909">
    <property type="component" value="Unassembled WGS sequence"/>
</dbReference>
<gene>
    <name evidence="1" type="ORF">GBAR_LOCUS776</name>
</gene>
<dbReference type="EMBL" id="CASHTH010000122">
    <property type="protein sequence ID" value="CAI7991560.1"/>
    <property type="molecule type" value="Genomic_DNA"/>
</dbReference>
<proteinExistence type="predicted"/>
<protein>
    <submittedName>
        <fullName evidence="1">Uncharacterized protein</fullName>
    </submittedName>
</protein>
<reference evidence="1" key="1">
    <citation type="submission" date="2023-03" db="EMBL/GenBank/DDBJ databases">
        <authorList>
            <person name="Steffen K."/>
            <person name="Cardenas P."/>
        </authorList>
    </citation>
    <scope>NUCLEOTIDE SEQUENCE</scope>
</reference>
<keyword evidence="2" id="KW-1185">Reference proteome</keyword>
<evidence type="ECO:0000313" key="1">
    <source>
        <dbReference type="EMBL" id="CAI7991560.1"/>
    </source>
</evidence>
<sequence>MGSQLIHYKNNIKHRDMYSFCQTLIHFLSICMGSQAVL</sequence>
<organism evidence="1 2">
    <name type="scientific">Geodia barretti</name>
    <name type="common">Barrett's horny sponge</name>
    <dbReference type="NCBI Taxonomy" id="519541"/>
    <lineage>
        <taxon>Eukaryota</taxon>
        <taxon>Metazoa</taxon>
        <taxon>Porifera</taxon>
        <taxon>Demospongiae</taxon>
        <taxon>Heteroscleromorpha</taxon>
        <taxon>Tetractinellida</taxon>
        <taxon>Astrophorina</taxon>
        <taxon>Geodiidae</taxon>
        <taxon>Geodia</taxon>
    </lineage>
</organism>
<evidence type="ECO:0000313" key="2">
    <source>
        <dbReference type="Proteomes" id="UP001174909"/>
    </source>
</evidence>
<accession>A0AA35VTH2</accession>
<name>A0AA35VTH2_GEOBA</name>